<dbReference type="InterPro" id="IPR002160">
    <property type="entry name" value="Prot_inh_Kunz-lg"/>
</dbReference>
<accession>A0ABQ8H9M4</accession>
<protein>
    <submittedName>
        <fullName evidence="2">Uncharacterized protein</fullName>
    </submittedName>
</protein>
<dbReference type="EMBL" id="JAFEMO010000013">
    <property type="protein sequence ID" value="KAH7550609.1"/>
    <property type="molecule type" value="Genomic_DNA"/>
</dbReference>
<dbReference type="Gene3D" id="2.80.10.50">
    <property type="match status" value="1"/>
</dbReference>
<evidence type="ECO:0000313" key="2">
    <source>
        <dbReference type="EMBL" id="KAH7550609.1"/>
    </source>
</evidence>
<proteinExistence type="predicted"/>
<feature type="signal peptide" evidence="1">
    <location>
        <begin position="1"/>
        <end position="23"/>
    </location>
</feature>
<dbReference type="SUPFAM" id="SSF50386">
    <property type="entry name" value="STI-like"/>
    <property type="match status" value="1"/>
</dbReference>
<gene>
    <name evidence="2" type="ORF">JRO89_XS13G0230600</name>
</gene>
<dbReference type="CDD" id="cd23370">
    <property type="entry name" value="beta-trefoil_STI_MkMLP-like"/>
    <property type="match status" value="1"/>
</dbReference>
<evidence type="ECO:0000256" key="1">
    <source>
        <dbReference type="SAM" id="SignalP"/>
    </source>
</evidence>
<dbReference type="PROSITE" id="PS00283">
    <property type="entry name" value="SOYBEAN_KUNITZ"/>
    <property type="match status" value="1"/>
</dbReference>
<sequence>MKTSFVSLLSILFLAFSTKPSLGAPEPLLDSNGDKVVVGTEYYITSWVWGAGGGGLNLHAGRNATCPMDVIQEPWDTIRGLPLTFSPATTNQDNNIVYASTDVNIKFTAVPLSCNQPTVWKVDDYDETTGNWYITTNGVQGNAGPETLENWFKFERHEQTYGYKIVHCPSVCESCVKLCSDVGFYVGNDGVRRLGLSKTPFVLVFIKASSDGGDMLIKQKTPVMTITGSQVLHDPQSCTCLGTKEAKCNDPQVGNFLAANSPSSMFRCFLHALSNGARTLA</sequence>
<dbReference type="SMART" id="SM00452">
    <property type="entry name" value="STI"/>
    <property type="match status" value="1"/>
</dbReference>
<comment type="caution">
    <text evidence="2">The sequence shown here is derived from an EMBL/GenBank/DDBJ whole genome shotgun (WGS) entry which is preliminary data.</text>
</comment>
<organism evidence="2 3">
    <name type="scientific">Xanthoceras sorbifolium</name>
    <dbReference type="NCBI Taxonomy" id="99658"/>
    <lineage>
        <taxon>Eukaryota</taxon>
        <taxon>Viridiplantae</taxon>
        <taxon>Streptophyta</taxon>
        <taxon>Embryophyta</taxon>
        <taxon>Tracheophyta</taxon>
        <taxon>Spermatophyta</taxon>
        <taxon>Magnoliopsida</taxon>
        <taxon>eudicotyledons</taxon>
        <taxon>Gunneridae</taxon>
        <taxon>Pentapetalae</taxon>
        <taxon>rosids</taxon>
        <taxon>malvids</taxon>
        <taxon>Sapindales</taxon>
        <taxon>Sapindaceae</taxon>
        <taxon>Xanthoceroideae</taxon>
        <taxon>Xanthoceras</taxon>
    </lineage>
</organism>
<keyword evidence="1" id="KW-0732">Signal</keyword>
<dbReference type="InterPro" id="IPR011065">
    <property type="entry name" value="Kunitz_inhibitor_STI-like_sf"/>
</dbReference>
<dbReference type="PANTHER" id="PTHR33107">
    <property type="entry name" value="KUNITZ TRYPSIN INHIBITOR 2"/>
    <property type="match status" value="1"/>
</dbReference>
<name>A0ABQ8H9M4_9ROSI</name>
<dbReference type="Proteomes" id="UP000827721">
    <property type="component" value="Unassembled WGS sequence"/>
</dbReference>
<dbReference type="PRINTS" id="PR00291">
    <property type="entry name" value="KUNITZINHBTR"/>
</dbReference>
<keyword evidence="3" id="KW-1185">Reference proteome</keyword>
<evidence type="ECO:0000313" key="3">
    <source>
        <dbReference type="Proteomes" id="UP000827721"/>
    </source>
</evidence>
<reference evidence="2 3" key="1">
    <citation type="submission" date="2021-02" db="EMBL/GenBank/DDBJ databases">
        <title>Plant Genome Project.</title>
        <authorList>
            <person name="Zhang R.-G."/>
        </authorList>
    </citation>
    <scope>NUCLEOTIDE SEQUENCE [LARGE SCALE GENOMIC DNA]</scope>
    <source>
        <tissue evidence="2">Leaves</tissue>
    </source>
</reference>
<dbReference type="PANTHER" id="PTHR33107:SF5">
    <property type="entry name" value="KUNITZ TRYPSIN INHIBITOR 5"/>
    <property type="match status" value="1"/>
</dbReference>
<dbReference type="Pfam" id="PF00197">
    <property type="entry name" value="Kunitz_legume"/>
    <property type="match status" value="1"/>
</dbReference>
<feature type="chain" id="PRO_5045364682" evidence="1">
    <location>
        <begin position="24"/>
        <end position="281"/>
    </location>
</feature>